<organism evidence="2">
    <name type="scientific">Salix viminalis</name>
    <name type="common">Common osier</name>
    <name type="synonym">Basket willow</name>
    <dbReference type="NCBI Taxonomy" id="40686"/>
    <lineage>
        <taxon>Eukaryota</taxon>
        <taxon>Viridiplantae</taxon>
        <taxon>Streptophyta</taxon>
        <taxon>Embryophyta</taxon>
        <taxon>Tracheophyta</taxon>
        <taxon>Spermatophyta</taxon>
        <taxon>Magnoliopsida</taxon>
        <taxon>eudicotyledons</taxon>
        <taxon>Gunneridae</taxon>
        <taxon>Pentapetalae</taxon>
        <taxon>rosids</taxon>
        <taxon>fabids</taxon>
        <taxon>Malpighiales</taxon>
        <taxon>Salicaceae</taxon>
        <taxon>Saliceae</taxon>
        <taxon>Salix</taxon>
    </lineage>
</organism>
<proteinExistence type="predicted"/>
<protein>
    <submittedName>
        <fullName evidence="2">Uncharacterized protein</fullName>
    </submittedName>
</protein>
<reference evidence="2" key="1">
    <citation type="submission" date="2019-03" db="EMBL/GenBank/DDBJ databases">
        <authorList>
            <person name="Mank J."/>
            <person name="Almeida P."/>
        </authorList>
    </citation>
    <scope>NUCLEOTIDE SEQUENCE</scope>
    <source>
        <strain evidence="2">78183</strain>
    </source>
</reference>
<dbReference type="EMBL" id="CAADRP010000202">
    <property type="protein sequence ID" value="VFU24802.1"/>
    <property type="molecule type" value="Genomic_DNA"/>
</dbReference>
<sequence length="207" mass="23100">MTQVLNKMKIFQLRFGAYKSAINRCDIFVTNVFDEGIKQSSEIQSEQFGAGSSTTPTTITIEDSSIVQAETLTPITPPDSTPPSQHQEDSYRLKAKKSLDFTDPHSEKIHLKQKSIILDEEDEPPTKRNKDNLSPSSELVRESLRGTIRTSKTLFPEGKRPNLPMKVRKKERTESAAIGLPRKDLRSPSKAVKGGKALGCGKSKDWE</sequence>
<feature type="region of interest" description="Disordered" evidence="1">
    <location>
        <begin position="110"/>
        <end position="207"/>
    </location>
</feature>
<evidence type="ECO:0000313" key="2">
    <source>
        <dbReference type="EMBL" id="VFU24802.1"/>
    </source>
</evidence>
<dbReference type="AlphaFoldDB" id="A0A6N2KA25"/>
<evidence type="ECO:0000256" key="1">
    <source>
        <dbReference type="SAM" id="MobiDB-lite"/>
    </source>
</evidence>
<gene>
    <name evidence="2" type="ORF">SVIM_LOCUS50352</name>
</gene>
<name>A0A6N2KA25_SALVM</name>
<accession>A0A6N2KA25</accession>